<dbReference type="InterPro" id="IPR036465">
    <property type="entry name" value="vWFA_dom_sf"/>
</dbReference>
<evidence type="ECO:0000256" key="1">
    <source>
        <dbReference type="SAM" id="MobiDB-lite"/>
    </source>
</evidence>
<gene>
    <name evidence="2" type="ORF">HDF15_002080</name>
</gene>
<dbReference type="RefSeq" id="WP_184255126.1">
    <property type="nucleotide sequence ID" value="NZ_JACHIO010000007.1"/>
</dbReference>
<dbReference type="Proteomes" id="UP000584867">
    <property type="component" value="Unassembled WGS sequence"/>
</dbReference>
<dbReference type="EMBL" id="JACHIO010000007">
    <property type="protein sequence ID" value="MBB5063735.1"/>
    <property type="molecule type" value="Genomic_DNA"/>
</dbReference>
<sequence length="459" mass="49559">MVFGKQTVWVGALTVALAGFGPGFDLAICAQNPQQSTPGTQQQNVPDAPRPQTLPQLNTITPVVALPDAPPPEQTSTTEAPASDGQKAVGSTLPSSPTSGTQTPADDDNAGAPPPTLGEGSIPMLRVHVNFVQLPFIVKDSKNQLVPGLTWRDVRVYENGLRQSMQNFSSDPRPMSVALVIDQSVTFDTMNKINNSLHALQDAFAPYDEVSVFTYNNGVKEQTTFTAAQSARLGVILERSKGPGRDPNMNFGSALDQTTVKNNQAVDPQTNRGSHGGIIISSAPKEFHTLLDAILAAAIETTRADKERLRVIYVISDGKEYGSTAKEKQVINFCQTNNIQVFATLVGDSAVPGFGFIDRIHLPMTMRDDILPRVTALTGGQTDPEFRQGGIERSFANIAKQARTQYTVGYYSHEPILDGKFRKTEIRVSKPNLTVISKDGYYPTPRNSAPLPVTPTATP</sequence>
<feature type="compositionally biased region" description="Low complexity" evidence="1">
    <location>
        <begin position="91"/>
        <end position="104"/>
    </location>
</feature>
<feature type="region of interest" description="Disordered" evidence="1">
    <location>
        <begin position="31"/>
        <end position="119"/>
    </location>
</feature>
<feature type="compositionally biased region" description="Polar residues" evidence="1">
    <location>
        <begin position="31"/>
        <end position="45"/>
    </location>
</feature>
<feature type="region of interest" description="Disordered" evidence="1">
    <location>
        <begin position="439"/>
        <end position="459"/>
    </location>
</feature>
<name>A0A7W7ZPG6_9BACT</name>
<dbReference type="Gene3D" id="3.40.50.410">
    <property type="entry name" value="von Willebrand factor, type A domain"/>
    <property type="match status" value="1"/>
</dbReference>
<organism evidence="2 3">
    <name type="scientific">Granulicella mallensis</name>
    <dbReference type="NCBI Taxonomy" id="940614"/>
    <lineage>
        <taxon>Bacteria</taxon>
        <taxon>Pseudomonadati</taxon>
        <taxon>Acidobacteriota</taxon>
        <taxon>Terriglobia</taxon>
        <taxon>Terriglobales</taxon>
        <taxon>Acidobacteriaceae</taxon>
        <taxon>Granulicella</taxon>
    </lineage>
</organism>
<evidence type="ECO:0000313" key="2">
    <source>
        <dbReference type="EMBL" id="MBB5063735.1"/>
    </source>
</evidence>
<evidence type="ECO:0000313" key="3">
    <source>
        <dbReference type="Proteomes" id="UP000584867"/>
    </source>
</evidence>
<dbReference type="AlphaFoldDB" id="A0A7W7ZPG6"/>
<dbReference type="NCBIfam" id="TIGR03436">
    <property type="entry name" value="acidobact_VWFA"/>
    <property type="match status" value="1"/>
</dbReference>
<comment type="caution">
    <text evidence="2">The sequence shown here is derived from an EMBL/GenBank/DDBJ whole genome shotgun (WGS) entry which is preliminary data.</text>
</comment>
<reference evidence="2 3" key="1">
    <citation type="submission" date="2020-08" db="EMBL/GenBank/DDBJ databases">
        <title>Genomic Encyclopedia of Type Strains, Phase IV (KMG-V): Genome sequencing to study the core and pangenomes of soil and plant-associated prokaryotes.</title>
        <authorList>
            <person name="Whitman W."/>
        </authorList>
    </citation>
    <scope>NUCLEOTIDE SEQUENCE [LARGE SCALE GENOMIC DNA]</scope>
    <source>
        <strain evidence="2 3">X5P3</strain>
    </source>
</reference>
<accession>A0A7W7ZPG6</accession>
<proteinExistence type="predicted"/>
<dbReference type="SUPFAM" id="SSF53300">
    <property type="entry name" value="vWA-like"/>
    <property type="match status" value="1"/>
</dbReference>
<protein>
    <submittedName>
        <fullName evidence="2">VWFA-related protein</fullName>
    </submittedName>
</protein>
<dbReference type="InterPro" id="IPR017802">
    <property type="entry name" value="VWFA-rel_acidobac-type"/>
</dbReference>